<evidence type="ECO:0000313" key="3">
    <source>
        <dbReference type="Proteomes" id="UP000188268"/>
    </source>
</evidence>
<keyword evidence="3" id="KW-1185">Reference proteome</keyword>
<proteinExistence type="predicted"/>
<reference evidence="2 3" key="1">
    <citation type="submission" date="2013-09" db="EMBL/GenBank/DDBJ databases">
        <title>Corchorus capsularis genome sequencing.</title>
        <authorList>
            <person name="Alam M."/>
            <person name="Haque M.S."/>
            <person name="Islam M.S."/>
            <person name="Emdad E.M."/>
            <person name="Islam M.M."/>
            <person name="Ahmed B."/>
            <person name="Halim A."/>
            <person name="Hossen Q.M.M."/>
            <person name="Hossain M.Z."/>
            <person name="Ahmed R."/>
            <person name="Khan M.M."/>
            <person name="Islam R."/>
            <person name="Rashid M.M."/>
            <person name="Khan S.A."/>
            <person name="Rahman M.S."/>
            <person name="Alam M."/>
        </authorList>
    </citation>
    <scope>NUCLEOTIDE SEQUENCE [LARGE SCALE GENOMIC DNA]</scope>
    <source>
        <strain evidence="3">cv. CVL-1</strain>
        <tissue evidence="2">Whole seedling</tissue>
    </source>
</reference>
<protein>
    <submittedName>
        <fullName evidence="2">Uncharacterized protein</fullName>
    </submittedName>
</protein>
<accession>A0A1R3GF45</accession>
<organism evidence="2 3">
    <name type="scientific">Corchorus capsularis</name>
    <name type="common">Jute</name>
    <dbReference type="NCBI Taxonomy" id="210143"/>
    <lineage>
        <taxon>Eukaryota</taxon>
        <taxon>Viridiplantae</taxon>
        <taxon>Streptophyta</taxon>
        <taxon>Embryophyta</taxon>
        <taxon>Tracheophyta</taxon>
        <taxon>Spermatophyta</taxon>
        <taxon>Magnoliopsida</taxon>
        <taxon>eudicotyledons</taxon>
        <taxon>Gunneridae</taxon>
        <taxon>Pentapetalae</taxon>
        <taxon>rosids</taxon>
        <taxon>malvids</taxon>
        <taxon>Malvales</taxon>
        <taxon>Malvaceae</taxon>
        <taxon>Grewioideae</taxon>
        <taxon>Apeibeae</taxon>
        <taxon>Corchorus</taxon>
    </lineage>
</organism>
<evidence type="ECO:0000313" key="2">
    <source>
        <dbReference type="EMBL" id="OMO56686.1"/>
    </source>
</evidence>
<evidence type="ECO:0000256" key="1">
    <source>
        <dbReference type="SAM" id="MobiDB-lite"/>
    </source>
</evidence>
<dbReference type="EMBL" id="AWWV01014468">
    <property type="protein sequence ID" value="OMO56686.1"/>
    <property type="molecule type" value="Genomic_DNA"/>
</dbReference>
<dbReference type="AlphaFoldDB" id="A0A1R3GF45"/>
<name>A0A1R3GF45_COCAP</name>
<feature type="region of interest" description="Disordered" evidence="1">
    <location>
        <begin position="1"/>
        <end position="26"/>
    </location>
</feature>
<gene>
    <name evidence="2" type="ORF">CCACVL1_26347</name>
</gene>
<dbReference type="Gramene" id="OMO56686">
    <property type="protein sequence ID" value="OMO56686"/>
    <property type="gene ID" value="CCACVL1_26347"/>
</dbReference>
<comment type="caution">
    <text evidence="2">The sequence shown here is derived from an EMBL/GenBank/DDBJ whole genome shotgun (WGS) entry which is preliminary data.</text>
</comment>
<sequence length="26" mass="2452">MALRAGSAGSKGSKTLPAGGMVSTES</sequence>
<dbReference type="Proteomes" id="UP000188268">
    <property type="component" value="Unassembled WGS sequence"/>
</dbReference>